<reference evidence="1" key="1">
    <citation type="journal article" date="2020" name="G3 (Bethesda)">
        <title>High-Quality Assemblies for Three Invasive Social Wasps from the &lt;i&gt;Vespula&lt;/i&gt; Genus.</title>
        <authorList>
            <person name="Harrop T.W.R."/>
            <person name="Guhlin J."/>
            <person name="McLaughlin G.M."/>
            <person name="Permina E."/>
            <person name="Stockwell P."/>
            <person name="Gilligan J."/>
            <person name="Le Lec M.F."/>
            <person name="Gruber M.A.M."/>
            <person name="Quinn O."/>
            <person name="Lovegrove M."/>
            <person name="Duncan E.J."/>
            <person name="Remnant E.J."/>
            <person name="Van Eeckhoven J."/>
            <person name="Graham B."/>
            <person name="Knapp R.A."/>
            <person name="Langford K.W."/>
            <person name="Kronenberg Z."/>
            <person name="Press M.O."/>
            <person name="Eacker S.M."/>
            <person name="Wilson-Rankin E.E."/>
            <person name="Purcell J."/>
            <person name="Lester P.J."/>
            <person name="Dearden P.K."/>
        </authorList>
    </citation>
    <scope>NUCLEOTIDE SEQUENCE</scope>
    <source>
        <strain evidence="1">Marl-1</strain>
    </source>
</reference>
<gene>
    <name evidence="1" type="ORF">HZH66_013993</name>
</gene>
<organism evidence="1 2">
    <name type="scientific">Vespula vulgaris</name>
    <name type="common">Yellow jacket</name>
    <name type="synonym">Wasp</name>
    <dbReference type="NCBI Taxonomy" id="7454"/>
    <lineage>
        <taxon>Eukaryota</taxon>
        <taxon>Metazoa</taxon>
        <taxon>Ecdysozoa</taxon>
        <taxon>Arthropoda</taxon>
        <taxon>Hexapoda</taxon>
        <taxon>Insecta</taxon>
        <taxon>Pterygota</taxon>
        <taxon>Neoptera</taxon>
        <taxon>Endopterygota</taxon>
        <taxon>Hymenoptera</taxon>
        <taxon>Apocrita</taxon>
        <taxon>Aculeata</taxon>
        <taxon>Vespoidea</taxon>
        <taxon>Vespidae</taxon>
        <taxon>Vespinae</taxon>
        <taxon>Vespula</taxon>
    </lineage>
</organism>
<evidence type="ECO:0000313" key="2">
    <source>
        <dbReference type="Proteomes" id="UP000614350"/>
    </source>
</evidence>
<sequence length="282" mass="33285">MRPLKNPAEKISPEDPFRNLSWSYEKSSMDENLHMDMPEGFIYELNKYSTTGGKVQLNMINYFKPYVETWFGDIRVPHIEKQANSWRVHNAFSFSKNREKNHIALIDIDILQQHNNITIESLIHYQFLTEKFKDIIKNAWFKTDYAVEKDNAIFEISHSAKRCCQIKKSAILSSIEYYFLEANWILRQRNCCSWIIITNSPTNTSMIHSGEPLLHSMREKRKYSFNTKYNNNENLNEQQSTLGFQLYDKSILRSPVKYKTIIAEFYELSIFQEAVTSPDSTE</sequence>
<evidence type="ECO:0000313" key="1">
    <source>
        <dbReference type="EMBL" id="KAF7381599.1"/>
    </source>
</evidence>
<keyword evidence="2" id="KW-1185">Reference proteome</keyword>
<proteinExistence type="predicted"/>
<comment type="caution">
    <text evidence="1">The sequence shown here is derived from an EMBL/GenBank/DDBJ whole genome shotgun (WGS) entry which is preliminary data.</text>
</comment>
<dbReference type="Proteomes" id="UP000614350">
    <property type="component" value="Unassembled WGS sequence"/>
</dbReference>
<dbReference type="EMBL" id="JACSEA010000020">
    <property type="protein sequence ID" value="KAF7381599.1"/>
    <property type="molecule type" value="Genomic_DNA"/>
</dbReference>
<dbReference type="AlphaFoldDB" id="A0A834J710"/>
<name>A0A834J710_VESVU</name>
<accession>A0A834J710</accession>
<protein>
    <submittedName>
        <fullName evidence="1">Uncharacterized protein</fullName>
    </submittedName>
</protein>